<feature type="non-terminal residue" evidence="1">
    <location>
        <position position="133"/>
    </location>
</feature>
<reference evidence="1" key="1">
    <citation type="journal article" date="2014" name="PLoS ONE">
        <title>Transcriptome-Based Identification of ABC Transporters in the Western Tarnished Plant Bug Lygus hesperus.</title>
        <authorList>
            <person name="Hull J.J."/>
            <person name="Chaney K."/>
            <person name="Geib S.M."/>
            <person name="Fabrick J.A."/>
            <person name="Brent C.S."/>
            <person name="Walsh D."/>
            <person name="Lavine L.C."/>
        </authorList>
    </citation>
    <scope>NUCLEOTIDE SEQUENCE</scope>
</reference>
<accession>A0A0A9YKT6</accession>
<protein>
    <submittedName>
        <fullName evidence="1">Peptidyl-prolyl cis-trans isomerase E</fullName>
    </submittedName>
</protein>
<sequence>GQPQLEPFPNLRAYTNLEVKTLGLGMVTVEAFGSQSELPIIVIDKEDTPLFGLKWALEFKFPFPPGAEVCTVKEEQQESKKEEKQEKSTIPVEIKELIHKYPNLFDCSTGTILGHKIEIRMKPDAIPKFCKPR</sequence>
<name>A0A0A9YKT6_LYGHE</name>
<gene>
    <name evidence="1" type="primary">cyp10</name>
    <name evidence="1" type="ORF">CM83_104418</name>
</gene>
<feature type="non-terminal residue" evidence="1">
    <location>
        <position position="1"/>
    </location>
</feature>
<dbReference type="EMBL" id="GBHO01013494">
    <property type="protein sequence ID" value="JAG30110.1"/>
    <property type="molecule type" value="Transcribed_RNA"/>
</dbReference>
<keyword evidence="1" id="KW-0413">Isomerase</keyword>
<reference evidence="1" key="2">
    <citation type="submission" date="2014-07" db="EMBL/GenBank/DDBJ databases">
        <authorList>
            <person name="Hull J."/>
        </authorList>
    </citation>
    <scope>NUCLEOTIDE SEQUENCE</scope>
</reference>
<dbReference type="AlphaFoldDB" id="A0A0A9YKT6"/>
<organism evidence="1">
    <name type="scientific">Lygus hesperus</name>
    <name type="common">Western plant bug</name>
    <dbReference type="NCBI Taxonomy" id="30085"/>
    <lineage>
        <taxon>Eukaryota</taxon>
        <taxon>Metazoa</taxon>
        <taxon>Ecdysozoa</taxon>
        <taxon>Arthropoda</taxon>
        <taxon>Hexapoda</taxon>
        <taxon>Insecta</taxon>
        <taxon>Pterygota</taxon>
        <taxon>Neoptera</taxon>
        <taxon>Paraneoptera</taxon>
        <taxon>Hemiptera</taxon>
        <taxon>Heteroptera</taxon>
        <taxon>Panheteroptera</taxon>
        <taxon>Cimicomorpha</taxon>
        <taxon>Miridae</taxon>
        <taxon>Mirini</taxon>
        <taxon>Lygus</taxon>
    </lineage>
</organism>
<evidence type="ECO:0000313" key="1">
    <source>
        <dbReference type="EMBL" id="JAG30110.1"/>
    </source>
</evidence>
<proteinExistence type="predicted"/>
<dbReference type="GO" id="GO:0016853">
    <property type="term" value="F:isomerase activity"/>
    <property type="evidence" value="ECO:0007669"/>
    <property type="project" value="UniProtKB-KW"/>
</dbReference>